<evidence type="ECO:0000313" key="1">
    <source>
        <dbReference type="EMBL" id="MDP9835887.1"/>
    </source>
</evidence>
<comment type="caution">
    <text evidence="1">The sequence shown here is derived from an EMBL/GenBank/DDBJ whole genome shotgun (WGS) entry which is preliminary data.</text>
</comment>
<reference evidence="1 2" key="1">
    <citation type="submission" date="2023-07" db="EMBL/GenBank/DDBJ databases">
        <title>Sorghum-associated microbial communities from plants grown in Nebraska, USA.</title>
        <authorList>
            <person name="Schachtman D."/>
        </authorList>
    </citation>
    <scope>NUCLEOTIDE SEQUENCE [LARGE SCALE GENOMIC DNA]</scope>
    <source>
        <strain evidence="1 2">DS1307</strain>
    </source>
</reference>
<dbReference type="PANTHER" id="PTHR37943">
    <property type="entry name" value="PROTEIN VES"/>
    <property type="match status" value="1"/>
</dbReference>
<dbReference type="CDD" id="cd20293">
    <property type="entry name" value="cupin_HutD_N"/>
    <property type="match status" value="1"/>
</dbReference>
<dbReference type="InterPro" id="IPR011051">
    <property type="entry name" value="RmlC_Cupin_sf"/>
</dbReference>
<gene>
    <name evidence="1" type="ORF">J2T09_000629</name>
</gene>
<name>A0ABT9PN56_9HYPH</name>
<sequence>MRILRAAEHRRMPWKNGRGETVEIAVFPPDATVDTFEWRISMATVSDDGPFSIFPGIDRTLSILEGAGLELFVENRPPVILTQDSAPYPFPADAQTTVTLVDGTITDLNVMTRRGRFSHGVKTVTAAAALEPTVGLLLMLCHRGEMEVTHGGNSGTLKQLDCAMLEGDRAISLSGSGTGFMVRLSSDTKM</sequence>
<dbReference type="SUPFAM" id="SSF51182">
    <property type="entry name" value="RmlC-like cupins"/>
    <property type="match status" value="1"/>
</dbReference>
<dbReference type="PANTHER" id="PTHR37943:SF1">
    <property type="entry name" value="PROTEIN VES"/>
    <property type="match status" value="1"/>
</dbReference>
<dbReference type="InterPro" id="IPR010282">
    <property type="entry name" value="Uncharacterised_HutD/Ves"/>
</dbReference>
<dbReference type="EMBL" id="JAUSRF010000002">
    <property type="protein sequence ID" value="MDP9835887.1"/>
    <property type="molecule type" value="Genomic_DNA"/>
</dbReference>
<dbReference type="RefSeq" id="WP_306830992.1">
    <property type="nucleotide sequence ID" value="NZ_JAUSRF010000002.1"/>
</dbReference>
<dbReference type="Gene3D" id="2.60.120.10">
    <property type="entry name" value="Jelly Rolls"/>
    <property type="match status" value="1"/>
</dbReference>
<dbReference type="Pfam" id="PF05962">
    <property type="entry name" value="HutD"/>
    <property type="match status" value="1"/>
</dbReference>
<dbReference type="InterPro" id="IPR014710">
    <property type="entry name" value="RmlC-like_jellyroll"/>
</dbReference>
<accession>A0ABT9PN56</accession>
<proteinExistence type="predicted"/>
<keyword evidence="2" id="KW-1185">Reference proteome</keyword>
<evidence type="ECO:0000313" key="2">
    <source>
        <dbReference type="Proteomes" id="UP001241472"/>
    </source>
</evidence>
<dbReference type="Proteomes" id="UP001241472">
    <property type="component" value="Unassembled WGS sequence"/>
</dbReference>
<protein>
    <submittedName>
        <fullName evidence="1">Environmental stress-induced protein Ves</fullName>
    </submittedName>
</protein>
<organism evidence="1 2">
    <name type="scientific">Neorhizobium huautlense</name>
    <dbReference type="NCBI Taxonomy" id="67774"/>
    <lineage>
        <taxon>Bacteria</taxon>
        <taxon>Pseudomonadati</taxon>
        <taxon>Pseudomonadota</taxon>
        <taxon>Alphaproteobacteria</taxon>
        <taxon>Hyphomicrobiales</taxon>
        <taxon>Rhizobiaceae</taxon>
        <taxon>Rhizobium/Agrobacterium group</taxon>
        <taxon>Neorhizobium</taxon>
    </lineage>
</organism>